<dbReference type="Proteomes" id="UP001054837">
    <property type="component" value="Unassembled WGS sequence"/>
</dbReference>
<feature type="region of interest" description="Disordered" evidence="1">
    <location>
        <begin position="97"/>
        <end position="121"/>
    </location>
</feature>
<evidence type="ECO:0000313" key="3">
    <source>
        <dbReference type="Proteomes" id="UP001054837"/>
    </source>
</evidence>
<protein>
    <submittedName>
        <fullName evidence="2">DUF5641 domain-containing protein</fullName>
    </submittedName>
</protein>
<dbReference type="AlphaFoldDB" id="A0AAV4T8M2"/>
<keyword evidence="3" id="KW-1185">Reference proteome</keyword>
<comment type="caution">
    <text evidence="2">The sequence shown here is derived from an EMBL/GenBank/DDBJ whole genome shotgun (WGS) entry which is preliminary data.</text>
</comment>
<organism evidence="2 3">
    <name type="scientific">Caerostris darwini</name>
    <dbReference type="NCBI Taxonomy" id="1538125"/>
    <lineage>
        <taxon>Eukaryota</taxon>
        <taxon>Metazoa</taxon>
        <taxon>Ecdysozoa</taxon>
        <taxon>Arthropoda</taxon>
        <taxon>Chelicerata</taxon>
        <taxon>Arachnida</taxon>
        <taxon>Araneae</taxon>
        <taxon>Araneomorphae</taxon>
        <taxon>Entelegynae</taxon>
        <taxon>Araneoidea</taxon>
        <taxon>Araneidae</taxon>
        <taxon>Caerostris</taxon>
    </lineage>
</organism>
<accession>A0AAV4T8M2</accession>
<gene>
    <name evidence="2" type="primary">AVEN_172446_1</name>
    <name evidence="2" type="ORF">CDAR_397641</name>
</gene>
<reference evidence="2 3" key="1">
    <citation type="submission" date="2021-06" db="EMBL/GenBank/DDBJ databases">
        <title>Caerostris darwini draft genome.</title>
        <authorList>
            <person name="Kono N."/>
            <person name="Arakawa K."/>
        </authorList>
    </citation>
    <scope>NUCLEOTIDE SEQUENCE [LARGE SCALE GENOMIC DNA]</scope>
</reference>
<name>A0AAV4T8M2_9ARAC</name>
<dbReference type="EMBL" id="BPLQ01009110">
    <property type="protein sequence ID" value="GIY41782.1"/>
    <property type="molecule type" value="Genomic_DNA"/>
</dbReference>
<evidence type="ECO:0000313" key="2">
    <source>
        <dbReference type="EMBL" id="GIY41782.1"/>
    </source>
</evidence>
<evidence type="ECO:0000256" key="1">
    <source>
        <dbReference type="SAM" id="MobiDB-lite"/>
    </source>
</evidence>
<proteinExistence type="predicted"/>
<sequence length="155" mass="18087">MFLQDVHDGSAPDIDDVEQRLLNRRFRYRQTLHKGQVVLIGSDNRKRIDRPFGVKTEFIPGKNKQVRLMKEKTSHCTLLRPIQMIYPLEVDSSKDFSNPLTDLEEQRRGDNVPNPSDLRDISKGKLSLDQIDEGYWSTNITRTGRHVKIPRKFNL</sequence>